<evidence type="ECO:0000259" key="2">
    <source>
        <dbReference type="SMART" id="SM00644"/>
    </source>
</evidence>
<evidence type="ECO:0000313" key="5">
    <source>
        <dbReference type="Proteomes" id="UP001623660"/>
    </source>
</evidence>
<evidence type="ECO:0000256" key="1">
    <source>
        <dbReference type="ARBA" id="ARBA00007553"/>
    </source>
</evidence>
<dbReference type="PANTHER" id="PTHR11022:SF41">
    <property type="entry name" value="PEPTIDOGLYCAN-RECOGNITION PROTEIN LC-RELATED"/>
    <property type="match status" value="1"/>
</dbReference>
<comment type="similarity">
    <text evidence="1">Belongs to the N-acetylmuramoyl-L-alanine amidase 2 family.</text>
</comment>
<organism evidence="4 5">
    <name type="scientific">Candidatus Clostridium eludens</name>
    <dbReference type="NCBI Taxonomy" id="3381663"/>
    <lineage>
        <taxon>Bacteria</taxon>
        <taxon>Bacillati</taxon>
        <taxon>Bacillota</taxon>
        <taxon>Clostridia</taxon>
        <taxon>Eubacteriales</taxon>
        <taxon>Clostridiaceae</taxon>
        <taxon>Clostridium</taxon>
    </lineage>
</organism>
<feature type="domain" description="N-acetylmuramoyl-L-alanine amidase" evidence="2">
    <location>
        <begin position="8"/>
        <end position="133"/>
    </location>
</feature>
<dbReference type="Pfam" id="PF01510">
    <property type="entry name" value="Amidase_2"/>
    <property type="match status" value="1"/>
</dbReference>
<dbReference type="InterPro" id="IPR015510">
    <property type="entry name" value="PGRP"/>
</dbReference>
<dbReference type="EMBL" id="JBJHZX010000029">
    <property type="protein sequence ID" value="MFL0197406.1"/>
    <property type="molecule type" value="Genomic_DNA"/>
</dbReference>
<dbReference type="InterPro" id="IPR002502">
    <property type="entry name" value="Amidase_domain"/>
</dbReference>
<protein>
    <submittedName>
        <fullName evidence="4">Peptidoglycan recognition family protein</fullName>
    </submittedName>
</protein>
<name>A0ABW8SQD8_9CLOT</name>
<dbReference type="RefSeq" id="WP_406793511.1">
    <property type="nucleotide sequence ID" value="NZ_JBJHZX010000029.1"/>
</dbReference>
<dbReference type="PANTHER" id="PTHR11022">
    <property type="entry name" value="PEPTIDOGLYCAN RECOGNITION PROTEIN"/>
    <property type="match status" value="1"/>
</dbReference>
<dbReference type="SMART" id="SM00644">
    <property type="entry name" value="Ami_2"/>
    <property type="match status" value="1"/>
</dbReference>
<dbReference type="Gene3D" id="3.40.80.10">
    <property type="entry name" value="Peptidoglycan recognition protein-like"/>
    <property type="match status" value="1"/>
</dbReference>
<dbReference type="CDD" id="cd06583">
    <property type="entry name" value="PGRP"/>
    <property type="match status" value="1"/>
</dbReference>
<dbReference type="InterPro" id="IPR006619">
    <property type="entry name" value="PGRP_domain_met/bac"/>
</dbReference>
<accession>A0ABW8SQD8</accession>
<reference evidence="4 5" key="1">
    <citation type="submission" date="2024-11" db="EMBL/GenBank/DDBJ databases">
        <authorList>
            <person name="Heng Y.C."/>
            <person name="Lim A.C.H."/>
            <person name="Lee J.K.Y."/>
            <person name="Kittelmann S."/>
        </authorList>
    </citation>
    <scope>NUCLEOTIDE SEQUENCE [LARGE SCALE GENOMIC DNA]</scope>
    <source>
        <strain evidence="4 5">WILCCON 0269</strain>
    </source>
</reference>
<keyword evidence="5" id="KW-1185">Reference proteome</keyword>
<proteinExistence type="inferred from homology"/>
<evidence type="ECO:0000313" key="4">
    <source>
        <dbReference type="EMBL" id="MFL0197406.1"/>
    </source>
</evidence>
<sequence length="222" mass="24815">MNIIQSNLSFKSNIAYGNKPDTIVLHHAESSKCSVYDVDQWHKSNGWAGIGYHYFVTKQGQIYTGRPENAVGAHCPGMNDHSIGICAEGTYMKEVMPEVQKQAIVDLGKYIKDKYKITKIGGHKEFYSTDCPGKNYPLQDMKNLILSTAPVTQSVAAPRYEETIPPDPNIFPILGCFYIEKRSDGSMGIHLDRGNYIVIRKGGIPEVYWNDNQGSGGFKKLF</sequence>
<dbReference type="SUPFAM" id="SSF55846">
    <property type="entry name" value="N-acetylmuramoyl-L-alanine amidase-like"/>
    <property type="match status" value="1"/>
</dbReference>
<dbReference type="SMART" id="SM00701">
    <property type="entry name" value="PGRP"/>
    <property type="match status" value="1"/>
</dbReference>
<comment type="caution">
    <text evidence="4">The sequence shown here is derived from an EMBL/GenBank/DDBJ whole genome shotgun (WGS) entry which is preliminary data.</text>
</comment>
<dbReference type="InterPro" id="IPR036505">
    <property type="entry name" value="Amidase/PGRP_sf"/>
</dbReference>
<gene>
    <name evidence="4" type="ORF">ACJDU8_17825</name>
</gene>
<evidence type="ECO:0000259" key="3">
    <source>
        <dbReference type="SMART" id="SM00701"/>
    </source>
</evidence>
<dbReference type="Proteomes" id="UP001623660">
    <property type="component" value="Unassembled WGS sequence"/>
</dbReference>
<feature type="domain" description="Peptidoglycan recognition protein family" evidence="3">
    <location>
        <begin position="8"/>
        <end position="124"/>
    </location>
</feature>